<evidence type="ECO:0000256" key="6">
    <source>
        <dbReference type="ARBA" id="ARBA00049117"/>
    </source>
</evidence>
<keyword evidence="9" id="KW-1185">Reference proteome</keyword>
<dbReference type="InterPro" id="IPR003495">
    <property type="entry name" value="CobW/HypB/UreG_nucleotide-bd"/>
</dbReference>
<evidence type="ECO:0000313" key="8">
    <source>
        <dbReference type="EMBL" id="NKF21274.1"/>
    </source>
</evidence>
<dbReference type="SMART" id="SM00833">
    <property type="entry name" value="CobW_C"/>
    <property type="match status" value="1"/>
</dbReference>
<dbReference type="InterPro" id="IPR011629">
    <property type="entry name" value="CobW-like_C"/>
</dbReference>
<dbReference type="SUPFAM" id="SSF52540">
    <property type="entry name" value="P-loop containing nucleoside triphosphate hydrolases"/>
    <property type="match status" value="1"/>
</dbReference>
<dbReference type="Pfam" id="PF07683">
    <property type="entry name" value="CobW_C"/>
    <property type="match status" value="1"/>
</dbReference>
<dbReference type="Proteomes" id="UP000653472">
    <property type="component" value="Unassembled WGS sequence"/>
</dbReference>
<keyword evidence="3" id="KW-0143">Chaperone</keyword>
<evidence type="ECO:0000256" key="1">
    <source>
        <dbReference type="ARBA" id="ARBA00022741"/>
    </source>
</evidence>
<accession>A0A969W873</accession>
<dbReference type="InterPro" id="IPR051316">
    <property type="entry name" value="Zinc-reg_GTPase_activator"/>
</dbReference>
<comment type="catalytic activity">
    <reaction evidence="6">
        <text>GTP + H2O = GDP + phosphate + H(+)</text>
        <dbReference type="Rhea" id="RHEA:19669"/>
        <dbReference type="ChEBI" id="CHEBI:15377"/>
        <dbReference type="ChEBI" id="CHEBI:15378"/>
        <dbReference type="ChEBI" id="CHEBI:37565"/>
        <dbReference type="ChEBI" id="CHEBI:43474"/>
        <dbReference type="ChEBI" id="CHEBI:58189"/>
    </reaction>
    <physiologicalReaction direction="left-to-right" evidence="6">
        <dbReference type="Rhea" id="RHEA:19670"/>
    </physiologicalReaction>
</comment>
<keyword evidence="2" id="KW-0378">Hydrolase</keyword>
<dbReference type="GO" id="GO:0005737">
    <property type="term" value="C:cytoplasm"/>
    <property type="evidence" value="ECO:0007669"/>
    <property type="project" value="TreeGrafter"/>
</dbReference>
<organism evidence="8 9">
    <name type="scientific">Solimonas marina</name>
    <dbReference type="NCBI Taxonomy" id="2714601"/>
    <lineage>
        <taxon>Bacteria</taxon>
        <taxon>Pseudomonadati</taxon>
        <taxon>Pseudomonadota</taxon>
        <taxon>Gammaproteobacteria</taxon>
        <taxon>Nevskiales</taxon>
        <taxon>Nevskiaceae</taxon>
        <taxon>Solimonas</taxon>
    </lineage>
</organism>
<comment type="caution">
    <text evidence="8">The sequence shown here is derived from an EMBL/GenBank/DDBJ whole genome shotgun (WGS) entry which is preliminary data.</text>
</comment>
<evidence type="ECO:0000313" key="9">
    <source>
        <dbReference type="Proteomes" id="UP000653472"/>
    </source>
</evidence>
<evidence type="ECO:0000256" key="3">
    <source>
        <dbReference type="ARBA" id="ARBA00023186"/>
    </source>
</evidence>
<evidence type="ECO:0000256" key="5">
    <source>
        <dbReference type="ARBA" id="ARBA00045658"/>
    </source>
</evidence>
<protein>
    <submittedName>
        <fullName evidence="8">GTP-binding protein</fullName>
    </submittedName>
</protein>
<dbReference type="EMBL" id="JAAVXB010000001">
    <property type="protein sequence ID" value="NKF21274.1"/>
    <property type="molecule type" value="Genomic_DNA"/>
</dbReference>
<dbReference type="PANTHER" id="PTHR13748:SF62">
    <property type="entry name" value="COBW DOMAIN-CONTAINING PROTEIN"/>
    <property type="match status" value="1"/>
</dbReference>
<reference evidence="8" key="1">
    <citation type="submission" date="2020-03" db="EMBL/GenBank/DDBJ databases">
        <title>Solimonas marina sp. nov., isolated from deep seawater of the Pacific Ocean.</title>
        <authorList>
            <person name="Liu X."/>
            <person name="Lai Q."/>
            <person name="Sun F."/>
            <person name="Gai Y."/>
            <person name="Li G."/>
            <person name="Shao Z."/>
        </authorList>
    </citation>
    <scope>NUCLEOTIDE SEQUENCE</scope>
    <source>
        <strain evidence="8">C16B3</strain>
    </source>
</reference>
<comment type="similarity">
    <text evidence="4">Belongs to the SIMIBI class G3E GTPase family. ZNG1 subfamily.</text>
</comment>
<dbReference type="Gene3D" id="3.40.50.300">
    <property type="entry name" value="P-loop containing nucleotide triphosphate hydrolases"/>
    <property type="match status" value="1"/>
</dbReference>
<evidence type="ECO:0000256" key="4">
    <source>
        <dbReference type="ARBA" id="ARBA00034320"/>
    </source>
</evidence>
<feature type="domain" description="CobW C-terminal" evidence="7">
    <location>
        <begin position="253"/>
        <end position="347"/>
    </location>
</feature>
<dbReference type="AlphaFoldDB" id="A0A969W873"/>
<comment type="function">
    <text evidence="5">Zinc chaperone that directly transfers zinc cofactor to target proteins, thereby activating them. Zinc is transferred from the CXCC motif in the GTPase domain to the zinc binding site in target proteins in a process requiring GTP hydrolysis.</text>
</comment>
<dbReference type="GO" id="GO:0000166">
    <property type="term" value="F:nucleotide binding"/>
    <property type="evidence" value="ECO:0007669"/>
    <property type="project" value="UniProtKB-KW"/>
</dbReference>
<dbReference type="InterPro" id="IPR036627">
    <property type="entry name" value="CobW-likC_sf"/>
</dbReference>
<dbReference type="Pfam" id="PF02492">
    <property type="entry name" value="cobW"/>
    <property type="match status" value="1"/>
</dbReference>
<dbReference type="Gene3D" id="3.30.1220.10">
    <property type="entry name" value="CobW-like, C-terminal domain"/>
    <property type="match status" value="1"/>
</dbReference>
<evidence type="ECO:0000259" key="7">
    <source>
        <dbReference type="SMART" id="SM00833"/>
    </source>
</evidence>
<dbReference type="SUPFAM" id="SSF90002">
    <property type="entry name" value="Hypothetical protein YjiA, C-terminal domain"/>
    <property type="match status" value="1"/>
</dbReference>
<dbReference type="InterPro" id="IPR027417">
    <property type="entry name" value="P-loop_NTPase"/>
</dbReference>
<sequence length="359" mass="38679">MSEAARLPVTVLTGFLGAGKTTLLNFVLRHPQMDGTAIVINEYGEVGLDHHLVEAAPDDLQLIANGCICCTARGAMSEALLVLVARMRQRGVTLRRVIIETTGLAEPGPIVQELVAHPELLAHFELDSVVTLVDALNADETFASHDIAVQQITAADRLLLGKCDLVDEATLSALRERLREMNPDAPVAVVHHGAAQPAQLFSGGRDNPASPRYRSGGWLAAADTIRLMPAADAAPRGGLLGVARPLTPAEQQIETFSVILDAPLPWARVRGWLAFVRTLCGPTLLRVKGLLNIENQAGPSVVHGVQYALHPMRELPAWPDDDRRTRLVFITRGAGRDIVAATLGYLQAPALKEDPVPRR</sequence>
<gene>
    <name evidence="8" type="ORF">G7Y82_03015</name>
</gene>
<name>A0A969W873_9GAMM</name>
<dbReference type="RefSeq" id="WP_168146503.1">
    <property type="nucleotide sequence ID" value="NZ_JAAVXB010000001.1"/>
</dbReference>
<dbReference type="CDD" id="cd03112">
    <property type="entry name" value="CobW-like"/>
    <property type="match status" value="1"/>
</dbReference>
<evidence type="ECO:0000256" key="2">
    <source>
        <dbReference type="ARBA" id="ARBA00022801"/>
    </source>
</evidence>
<proteinExistence type="inferred from homology"/>
<dbReference type="PANTHER" id="PTHR13748">
    <property type="entry name" value="COBW-RELATED"/>
    <property type="match status" value="1"/>
</dbReference>
<dbReference type="GO" id="GO:0016787">
    <property type="term" value="F:hydrolase activity"/>
    <property type="evidence" value="ECO:0007669"/>
    <property type="project" value="UniProtKB-KW"/>
</dbReference>
<keyword evidence="1" id="KW-0547">Nucleotide-binding</keyword>